<organism evidence="6 7">
    <name type="scientific">Kerstersia gyiorum</name>
    <dbReference type="NCBI Taxonomy" id="206506"/>
    <lineage>
        <taxon>Bacteria</taxon>
        <taxon>Pseudomonadati</taxon>
        <taxon>Pseudomonadota</taxon>
        <taxon>Betaproteobacteria</taxon>
        <taxon>Burkholderiales</taxon>
        <taxon>Alcaligenaceae</taxon>
        <taxon>Kerstersia</taxon>
    </lineage>
</organism>
<dbReference type="PATRIC" id="fig|206506.3.peg.2763"/>
<evidence type="ECO:0000256" key="1">
    <source>
        <dbReference type="ARBA" id="ARBA00009437"/>
    </source>
</evidence>
<dbReference type="InterPro" id="IPR036388">
    <property type="entry name" value="WH-like_DNA-bd_sf"/>
</dbReference>
<dbReference type="InterPro" id="IPR000847">
    <property type="entry name" value="LysR_HTH_N"/>
</dbReference>
<gene>
    <name evidence="6" type="ORF">AAV32_12995</name>
</gene>
<dbReference type="InterPro" id="IPR050950">
    <property type="entry name" value="HTH-type_LysR_regulators"/>
</dbReference>
<dbReference type="FunFam" id="1.10.10.10:FF:000001">
    <property type="entry name" value="LysR family transcriptional regulator"/>
    <property type="match status" value="1"/>
</dbReference>
<keyword evidence="2" id="KW-0805">Transcription regulation</keyword>
<reference evidence="6 7" key="1">
    <citation type="submission" date="2015-04" db="EMBL/GenBank/DDBJ databases">
        <title>Genome sequence of Kerstersia gyiorum CG1.</title>
        <authorList>
            <person name="Greninger A.L."/>
            <person name="Kozyreva V."/>
            <person name="Chaturvedi V."/>
        </authorList>
    </citation>
    <scope>NUCLEOTIDE SEQUENCE [LARGE SCALE GENOMIC DNA]</scope>
    <source>
        <strain evidence="6 7">CG1</strain>
    </source>
</reference>
<dbReference type="SUPFAM" id="SSF53850">
    <property type="entry name" value="Periplasmic binding protein-like II"/>
    <property type="match status" value="1"/>
</dbReference>
<dbReference type="STRING" id="206506.AAV32_12995"/>
<evidence type="ECO:0000259" key="5">
    <source>
        <dbReference type="PROSITE" id="PS50931"/>
    </source>
</evidence>
<dbReference type="EMBL" id="LBNE01000009">
    <property type="protein sequence ID" value="KKO71166.1"/>
    <property type="molecule type" value="Genomic_DNA"/>
</dbReference>
<name>A0A171KQJ9_9BURK</name>
<dbReference type="Pfam" id="PF00126">
    <property type="entry name" value="HTH_1"/>
    <property type="match status" value="1"/>
</dbReference>
<evidence type="ECO:0000313" key="6">
    <source>
        <dbReference type="EMBL" id="KKO71166.1"/>
    </source>
</evidence>
<dbReference type="OrthoDB" id="9803735at2"/>
<dbReference type="SUPFAM" id="SSF46785">
    <property type="entry name" value="Winged helix' DNA-binding domain"/>
    <property type="match status" value="1"/>
</dbReference>
<keyword evidence="3" id="KW-0238">DNA-binding</keyword>
<dbReference type="Pfam" id="PF03466">
    <property type="entry name" value="LysR_substrate"/>
    <property type="match status" value="1"/>
</dbReference>
<evidence type="ECO:0000256" key="3">
    <source>
        <dbReference type="ARBA" id="ARBA00023125"/>
    </source>
</evidence>
<dbReference type="Gene3D" id="3.40.190.290">
    <property type="match status" value="1"/>
</dbReference>
<keyword evidence="4" id="KW-0804">Transcription</keyword>
<dbReference type="GO" id="GO:0005829">
    <property type="term" value="C:cytosol"/>
    <property type="evidence" value="ECO:0007669"/>
    <property type="project" value="TreeGrafter"/>
</dbReference>
<dbReference type="GO" id="GO:0003677">
    <property type="term" value="F:DNA binding"/>
    <property type="evidence" value="ECO:0007669"/>
    <property type="project" value="UniProtKB-KW"/>
</dbReference>
<keyword evidence="7" id="KW-1185">Reference proteome</keyword>
<dbReference type="PANTHER" id="PTHR30419">
    <property type="entry name" value="HTH-TYPE TRANSCRIPTIONAL REGULATOR YBHD"/>
    <property type="match status" value="1"/>
</dbReference>
<sequence length="320" mass="35368">MHFVHKQGAGAMLNLRTVQLFIAVAERLSVSRAATAMHISQSALSRQIQGLEEDLGVRLFERIGKRLALTAEGEDLLPKMSQLLQQANGLSDRIHRLHNGEAGYLSLGATPQTIEALLAPVLRALRRNHSGIEIHLVEGPNERLLDYVESGTVHAAIAWAPHEQKFERLDLFKARLYAVLPPGHAAEGAQELDLTQLGDGPILSLRRGFMTRSMFDQACEDAGLRLNRITESASTQTLWALARSGMGVAVVSSSAVSQWHHKDVVPLTLNGHWVEEVVSAVRNVERYQPLALQAFQAELRSFLRDSPEGSRFRQFATTLL</sequence>
<dbReference type="InterPro" id="IPR036390">
    <property type="entry name" value="WH_DNA-bd_sf"/>
</dbReference>
<evidence type="ECO:0000256" key="2">
    <source>
        <dbReference type="ARBA" id="ARBA00023015"/>
    </source>
</evidence>
<comment type="caution">
    <text evidence="6">The sequence shown here is derived from an EMBL/GenBank/DDBJ whole genome shotgun (WGS) entry which is preliminary data.</text>
</comment>
<evidence type="ECO:0000313" key="7">
    <source>
        <dbReference type="Proteomes" id="UP000078084"/>
    </source>
</evidence>
<dbReference type="Gene3D" id="1.10.10.10">
    <property type="entry name" value="Winged helix-like DNA-binding domain superfamily/Winged helix DNA-binding domain"/>
    <property type="match status" value="1"/>
</dbReference>
<feature type="domain" description="HTH lysR-type" evidence="5">
    <location>
        <begin position="13"/>
        <end position="70"/>
    </location>
</feature>
<proteinExistence type="inferred from homology"/>
<dbReference type="InterPro" id="IPR005119">
    <property type="entry name" value="LysR_subst-bd"/>
</dbReference>
<dbReference type="Proteomes" id="UP000078084">
    <property type="component" value="Unassembled WGS sequence"/>
</dbReference>
<comment type="similarity">
    <text evidence="1">Belongs to the LysR transcriptional regulatory family.</text>
</comment>
<dbReference type="PRINTS" id="PR00039">
    <property type="entry name" value="HTHLYSR"/>
</dbReference>
<dbReference type="GO" id="GO:0003700">
    <property type="term" value="F:DNA-binding transcription factor activity"/>
    <property type="evidence" value="ECO:0007669"/>
    <property type="project" value="InterPro"/>
</dbReference>
<dbReference type="AlphaFoldDB" id="A0A171KQJ9"/>
<evidence type="ECO:0000256" key="4">
    <source>
        <dbReference type="ARBA" id="ARBA00023163"/>
    </source>
</evidence>
<dbReference type="PROSITE" id="PS50931">
    <property type="entry name" value="HTH_LYSR"/>
    <property type="match status" value="1"/>
</dbReference>
<protein>
    <recommendedName>
        <fullName evidence="5">HTH lysR-type domain-containing protein</fullName>
    </recommendedName>
</protein>
<dbReference type="CDD" id="cd05466">
    <property type="entry name" value="PBP2_LTTR_substrate"/>
    <property type="match status" value="1"/>
</dbReference>
<accession>A0A171KQJ9</accession>